<dbReference type="GO" id="GO:0000978">
    <property type="term" value="F:RNA polymerase II cis-regulatory region sequence-specific DNA binding"/>
    <property type="evidence" value="ECO:0007669"/>
    <property type="project" value="TreeGrafter"/>
</dbReference>
<feature type="compositionally biased region" description="Polar residues" evidence="10">
    <location>
        <begin position="651"/>
        <end position="667"/>
    </location>
</feature>
<dbReference type="InterPro" id="IPR013087">
    <property type="entry name" value="Znf_C2H2_type"/>
</dbReference>
<feature type="domain" description="C2H2-type" evidence="11">
    <location>
        <begin position="875"/>
        <end position="902"/>
    </location>
</feature>
<sequence length="1362" mass="146651">MADGPRCKRRKQANPKRSSVTNFNNGLEASSDSDDEDKLHIVEEDSLQEPEAANAGGTTPKDSHDAATKVLPHNGSMNGVKEECVSEEEEEEEEVKDTLVEEILQQGDTAIIYPEAPEDEQSPAETGGADENGTPDSFSQLHTCPYCSRGYKRNASLKEHIKYRHETSEDNYSCSHCSYTFTYRSQLERHMSHHRGSRDQRHVSQSTGGLGGTGGTRKFKCTECSKAFKYKHHLKEHLRIHSGEKPYECSNCKKRFSHSGSYSSHISSKKCVGAAPPNGIPRIKSPPPTTQTSPVIIAPARGILKEKTESKPLQEQLPVTQIKSEPVEYECKTMAAAPATSAGTNGVVNGGTTQPAVVPAATLPQGVAMVVPTVGLMSPISINLNDLQNVLKVAMDGNVLRQVLGTANGVVAQGKQGIVVQQPQQQIISLPAFVDHDGTTKIIINYSISPAAATTATTQPASLVAKNNPPPTVTTAAAPTPSKTDKSPTPEVADLSIVKTEPESLPIMETEAGTQSEMKTDKTDTHTAPMPKVSSISTCLLCDDCPDNLEALHLLQHRKAANGEAVDSAALDPSFAALLSEAGVTLEEPPVDDLVSLLKTYFTSNANPSEMELSKISESVSIPVDVIRKWFAKMNSGKNMGRNKTIAVSKKTVTTNPISEDASNLNGETEEDSGHETSNKASSESGSASPSDSSPLSLNTGDLVIIKREPEDPEDPDSQAEPLDLSLPKQIAAALETKTATPSTKQQEQPLNLTCLRKEQMGGRTIYVTTPQTGRAVNIVTAAQLPTLVAIAGQGTVNCLSTINTATKRTILIPQLTYTYATTAGNAAGAKTVVLNGHKQKKPDSSSESVSTVEEQNDSDGASLIKKRRLENGVYPCDLCSKVFQKGSSLLRHKYEHTGKRPHECNICKKAFKHKHHLIEHSRLHSGEKPYQCDKCGKRFSHSGSYSQHMNHRYSYCKKDGPNPGPGSGSGPRRAQSELSSPSAGPQSDSRTTTPPSQLDSDERESEEEEDDEAICMDDIRVVQVDDGECEIYEGNFDDTDDEDGEEMVEEEMTQEEEADKEKQDGEFACDVMEIELGDDHMVDEAMEEKEEEASADTEEMANCEADMDKSNREGSESAKPTGEDSTETTVEDSAETTVEDSAEPIEEDSAALIEEDSAEPIEEDSAEPKGEDSTNTTGEDSAEPPEEDSDKTTEEDSAEPTEEDSAEPTEENSAEPKGEDSAEPKGEGSAEPTEEDSAALIEEDSAEPIEEDSAEPKGEDSTNTTGEDSAEPPEEDSDKTTEEDSAEPTEEDSAEPTEENSAEPKGEGSAEPTEEDSAEPKGEDSAEPTEEDSAEPKGEDSARPTEEDSAEPTVEVVTNTK</sequence>
<dbReference type="CTD" id="100004929"/>
<feature type="region of interest" description="Disordered" evidence="10">
    <location>
        <begin position="118"/>
        <end position="137"/>
    </location>
</feature>
<dbReference type="PANTHER" id="PTHR24391:SF17">
    <property type="entry name" value="ZINC FINGER E-BOX-BINDING HOMEOBOX 1"/>
    <property type="match status" value="1"/>
</dbReference>
<feature type="compositionally biased region" description="Basic and acidic residues" evidence="10">
    <location>
        <begin position="1335"/>
        <end position="1347"/>
    </location>
</feature>
<dbReference type="InParanoid" id="A0A671UM48"/>
<name>A0A671UM48_SPAAU</name>
<feature type="domain" description="C2H2-type" evidence="11">
    <location>
        <begin position="247"/>
        <end position="276"/>
    </location>
</feature>
<feature type="domain" description="C2H2-type" evidence="11">
    <location>
        <begin position="219"/>
        <end position="246"/>
    </location>
</feature>
<feature type="compositionally biased region" description="Polar residues" evidence="10">
    <location>
        <begin position="15"/>
        <end position="30"/>
    </location>
</feature>
<dbReference type="GO" id="GO:0048469">
    <property type="term" value="P:cell maturation"/>
    <property type="evidence" value="ECO:0007669"/>
    <property type="project" value="Ensembl"/>
</dbReference>
<dbReference type="PROSITE" id="PS50157">
    <property type="entry name" value="ZINC_FINGER_C2H2_2"/>
    <property type="match status" value="7"/>
</dbReference>
<dbReference type="InterPro" id="IPR036236">
    <property type="entry name" value="Znf_C2H2_sf"/>
</dbReference>
<dbReference type="InterPro" id="IPR051574">
    <property type="entry name" value="ZnF_E-box_Homeobox"/>
</dbReference>
<dbReference type="GO" id="GO:0070587">
    <property type="term" value="P:regulation of cell-cell adhesion involved in gastrulation"/>
    <property type="evidence" value="ECO:0007669"/>
    <property type="project" value="Ensembl"/>
</dbReference>
<dbReference type="Proteomes" id="UP000472265">
    <property type="component" value="Chromosome 21"/>
</dbReference>
<feature type="domain" description="C2H2-type" evidence="11">
    <location>
        <begin position="903"/>
        <end position="930"/>
    </location>
</feature>
<feature type="compositionally biased region" description="Acidic residues" evidence="10">
    <location>
        <begin position="1000"/>
        <end position="1016"/>
    </location>
</feature>
<feature type="domain" description="C2H2-type" evidence="11">
    <location>
        <begin position="172"/>
        <end position="199"/>
    </location>
</feature>
<dbReference type="FunFam" id="3.30.160.60:FF:000688">
    <property type="entry name" value="zinc finger protein 197 isoform X1"/>
    <property type="match status" value="1"/>
</dbReference>
<keyword evidence="13" id="KW-1185">Reference proteome</keyword>
<dbReference type="GO" id="GO:0010470">
    <property type="term" value="P:regulation of gastrulation"/>
    <property type="evidence" value="ECO:0007669"/>
    <property type="project" value="Ensembl"/>
</dbReference>
<keyword evidence="3" id="KW-0677">Repeat</keyword>
<reference evidence="12" key="1">
    <citation type="submission" date="2021-04" db="EMBL/GenBank/DDBJ databases">
        <authorList>
            <consortium name="Wellcome Sanger Institute Data Sharing"/>
        </authorList>
    </citation>
    <scope>NUCLEOTIDE SEQUENCE [LARGE SCALE GENOMIC DNA]</scope>
</reference>
<evidence type="ECO:0000256" key="2">
    <source>
        <dbReference type="ARBA" id="ARBA00022723"/>
    </source>
</evidence>
<dbReference type="FunFam" id="3.30.160.60:FF:000082">
    <property type="entry name" value="Putative zinc finger E-box-binding homeobox 2"/>
    <property type="match status" value="1"/>
</dbReference>
<dbReference type="GO" id="GO:0048745">
    <property type="term" value="P:smooth muscle tissue development"/>
    <property type="evidence" value="ECO:0007669"/>
    <property type="project" value="Ensembl"/>
</dbReference>
<evidence type="ECO:0000256" key="9">
    <source>
        <dbReference type="PROSITE-ProRule" id="PRU00042"/>
    </source>
</evidence>
<feature type="compositionally biased region" description="Acidic residues" evidence="10">
    <location>
        <begin position="1269"/>
        <end position="1302"/>
    </location>
</feature>
<keyword evidence="4 9" id="KW-0863">Zinc-finger</keyword>
<evidence type="ECO:0000256" key="4">
    <source>
        <dbReference type="ARBA" id="ARBA00022771"/>
    </source>
</evidence>
<feature type="compositionally biased region" description="Acidic residues" evidence="10">
    <location>
        <begin position="1085"/>
        <end position="1102"/>
    </location>
</feature>
<feature type="compositionally biased region" description="Acidic residues" evidence="10">
    <location>
        <begin position="1125"/>
        <end position="1166"/>
    </location>
</feature>
<feature type="region of interest" description="Disordered" evidence="10">
    <location>
        <begin position="462"/>
        <end position="491"/>
    </location>
</feature>
<dbReference type="PANTHER" id="PTHR24391">
    <property type="entry name" value="HISTONE H4 TRANSCRIPTION FACTOR-RELATED"/>
    <property type="match status" value="1"/>
</dbReference>
<dbReference type="FunFam" id="3.30.160.60:FF:000013">
    <property type="entry name" value="Putative zinc finger E-box-binding homeobox 2"/>
    <property type="match status" value="2"/>
</dbReference>
<dbReference type="GO" id="GO:0014831">
    <property type="term" value="P:gastro-intestinal system smooth muscle contraction"/>
    <property type="evidence" value="ECO:0007669"/>
    <property type="project" value="Ensembl"/>
</dbReference>
<feature type="compositionally biased region" description="Basic and acidic residues" evidence="10">
    <location>
        <begin position="1107"/>
        <end position="1117"/>
    </location>
</feature>
<dbReference type="SUPFAM" id="SSF57667">
    <property type="entry name" value="beta-beta-alpha zinc fingers"/>
    <property type="match status" value="4"/>
</dbReference>
<feature type="compositionally biased region" description="Acidic residues" evidence="10">
    <location>
        <begin position="1033"/>
        <end position="1059"/>
    </location>
</feature>
<accession>A0A671UM48</accession>
<dbReference type="PROSITE" id="PS00028">
    <property type="entry name" value="ZINC_FINGER_C2H2_1"/>
    <property type="match status" value="5"/>
</dbReference>
<feature type="compositionally biased region" description="Basic and acidic residues" evidence="10">
    <location>
        <begin position="1215"/>
        <end position="1229"/>
    </location>
</feature>
<keyword evidence="5" id="KW-0862">Zinc</keyword>
<evidence type="ECO:0000256" key="10">
    <source>
        <dbReference type="SAM" id="MobiDB-lite"/>
    </source>
</evidence>
<feature type="compositionally biased region" description="Low complexity" evidence="10">
    <location>
        <begin position="473"/>
        <end position="482"/>
    </location>
</feature>
<evidence type="ECO:0000256" key="3">
    <source>
        <dbReference type="ARBA" id="ARBA00022737"/>
    </source>
</evidence>
<comment type="subcellular location">
    <subcellularLocation>
        <location evidence="1">Nucleus</location>
    </subcellularLocation>
</comment>
<proteinExistence type="predicted"/>
<feature type="region of interest" description="Disordered" evidence="10">
    <location>
        <begin position="1084"/>
        <end position="1362"/>
    </location>
</feature>
<dbReference type="GO" id="GO:0008270">
    <property type="term" value="F:zinc ion binding"/>
    <property type="evidence" value="ECO:0007669"/>
    <property type="project" value="UniProtKB-KW"/>
</dbReference>
<feature type="compositionally biased region" description="Acidic residues" evidence="10">
    <location>
        <begin position="1233"/>
        <end position="1254"/>
    </location>
</feature>
<gene>
    <name evidence="12" type="primary">ZEB1</name>
    <name evidence="12" type="synonym">LOC115572762</name>
</gene>
<dbReference type="Gene3D" id="1.10.10.60">
    <property type="entry name" value="Homeodomain-like"/>
    <property type="match status" value="1"/>
</dbReference>
<dbReference type="GO" id="GO:0090130">
    <property type="term" value="P:tissue migration"/>
    <property type="evidence" value="ECO:0007669"/>
    <property type="project" value="Ensembl"/>
</dbReference>
<feature type="domain" description="C2H2-type" evidence="11">
    <location>
        <begin position="931"/>
        <end position="959"/>
    </location>
</feature>
<feature type="region of interest" description="Disordered" evidence="10">
    <location>
        <begin position="194"/>
        <end position="214"/>
    </location>
</feature>
<dbReference type="OrthoDB" id="7491548at2759"/>
<feature type="region of interest" description="Disordered" evidence="10">
    <location>
        <begin position="838"/>
        <end position="864"/>
    </location>
</feature>
<evidence type="ECO:0000256" key="6">
    <source>
        <dbReference type="ARBA" id="ARBA00023125"/>
    </source>
</evidence>
<keyword evidence="6" id="KW-0238">DNA-binding</keyword>
<dbReference type="SMART" id="SM00355">
    <property type="entry name" value="ZnF_C2H2"/>
    <property type="match status" value="7"/>
</dbReference>
<feature type="domain" description="C2H2-type" evidence="11">
    <location>
        <begin position="142"/>
        <end position="170"/>
    </location>
</feature>
<evidence type="ECO:0000259" key="11">
    <source>
        <dbReference type="PROSITE" id="PS50157"/>
    </source>
</evidence>
<feature type="compositionally biased region" description="Acidic residues" evidence="10">
    <location>
        <begin position="1181"/>
        <end position="1214"/>
    </location>
</feature>
<dbReference type="GO" id="GO:0005634">
    <property type="term" value="C:nucleus"/>
    <property type="evidence" value="ECO:0007669"/>
    <property type="project" value="UniProtKB-SubCell"/>
</dbReference>
<organism evidence="12 13">
    <name type="scientific">Sparus aurata</name>
    <name type="common">Gilthead sea bream</name>
    <dbReference type="NCBI Taxonomy" id="8175"/>
    <lineage>
        <taxon>Eukaryota</taxon>
        <taxon>Metazoa</taxon>
        <taxon>Chordata</taxon>
        <taxon>Craniata</taxon>
        <taxon>Vertebrata</taxon>
        <taxon>Euteleostomi</taxon>
        <taxon>Actinopterygii</taxon>
        <taxon>Neopterygii</taxon>
        <taxon>Teleostei</taxon>
        <taxon>Neoteleostei</taxon>
        <taxon>Acanthomorphata</taxon>
        <taxon>Eupercaria</taxon>
        <taxon>Spariformes</taxon>
        <taxon>Sparidae</taxon>
        <taxon>Sparus</taxon>
    </lineage>
</organism>
<feature type="region of interest" description="Disordered" evidence="10">
    <location>
        <begin position="954"/>
        <end position="1020"/>
    </location>
</feature>
<dbReference type="GO" id="GO:0000981">
    <property type="term" value="F:DNA-binding transcription factor activity, RNA polymerase II-specific"/>
    <property type="evidence" value="ECO:0007669"/>
    <property type="project" value="TreeGrafter"/>
</dbReference>
<feature type="region of interest" description="Disordered" evidence="10">
    <location>
        <begin position="1033"/>
        <end position="1067"/>
    </location>
</feature>
<dbReference type="GeneTree" id="ENSGT00950000183208"/>
<evidence type="ECO:0000313" key="13">
    <source>
        <dbReference type="Proteomes" id="UP000472265"/>
    </source>
</evidence>
<keyword evidence="7" id="KW-0371">Homeobox</keyword>
<keyword evidence="8" id="KW-0539">Nucleus</keyword>
<dbReference type="OMA" id="VEKEFAC"/>
<dbReference type="Gene3D" id="3.30.160.60">
    <property type="entry name" value="Classic Zinc Finger"/>
    <property type="match status" value="6"/>
</dbReference>
<reference evidence="12" key="3">
    <citation type="submission" date="2025-09" db="UniProtKB">
        <authorList>
            <consortium name="Ensembl"/>
        </authorList>
    </citation>
    <scope>IDENTIFICATION</scope>
</reference>
<dbReference type="Pfam" id="PF00096">
    <property type="entry name" value="zf-C2H2"/>
    <property type="match status" value="4"/>
</dbReference>
<feature type="compositionally biased region" description="Polar residues" evidence="10">
    <location>
        <begin position="977"/>
        <end position="999"/>
    </location>
</feature>
<feature type="region of interest" description="Disordered" evidence="10">
    <location>
        <begin position="1"/>
        <end position="93"/>
    </location>
</feature>
<keyword evidence="2" id="KW-0479">Metal-binding</keyword>
<dbReference type="Ensembl" id="ENSSAUT00010015886.1">
    <property type="protein sequence ID" value="ENSSAUP00010014973.1"/>
    <property type="gene ID" value="ENSSAUG00010006978.1"/>
</dbReference>
<feature type="compositionally biased region" description="Low complexity" evidence="10">
    <location>
        <begin position="679"/>
        <end position="698"/>
    </location>
</feature>
<evidence type="ECO:0000256" key="8">
    <source>
        <dbReference type="ARBA" id="ARBA00023242"/>
    </source>
</evidence>
<feature type="region of interest" description="Disordered" evidence="10">
    <location>
        <begin position="642"/>
        <end position="698"/>
    </location>
</feature>
<reference evidence="12" key="2">
    <citation type="submission" date="2025-08" db="UniProtKB">
        <authorList>
            <consortium name="Ensembl"/>
        </authorList>
    </citation>
    <scope>IDENTIFICATION</scope>
</reference>
<evidence type="ECO:0000256" key="5">
    <source>
        <dbReference type="ARBA" id="ARBA00022833"/>
    </source>
</evidence>
<dbReference type="GO" id="GO:0000122">
    <property type="term" value="P:negative regulation of transcription by RNA polymerase II"/>
    <property type="evidence" value="ECO:0007669"/>
    <property type="project" value="UniProtKB-ARBA"/>
</dbReference>
<evidence type="ECO:0000256" key="1">
    <source>
        <dbReference type="ARBA" id="ARBA00004123"/>
    </source>
</evidence>
<protein>
    <submittedName>
        <fullName evidence="12">Zinc finger E-box binding homeobox 1</fullName>
    </submittedName>
</protein>
<dbReference type="FunFam" id="3.30.160.60:FF:000744">
    <property type="entry name" value="zinc finger E-box-binding homeobox 1"/>
    <property type="match status" value="1"/>
</dbReference>
<evidence type="ECO:0000313" key="12">
    <source>
        <dbReference type="Ensembl" id="ENSSAUP00010014973.1"/>
    </source>
</evidence>
<evidence type="ECO:0000256" key="7">
    <source>
        <dbReference type="ARBA" id="ARBA00023155"/>
    </source>
</evidence>